<evidence type="ECO:0000313" key="2">
    <source>
        <dbReference type="EMBL" id="KIC60137.1"/>
    </source>
</evidence>
<keyword evidence="1" id="KW-0812">Transmembrane</keyword>
<gene>
    <name evidence="2" type="ORF">RM52_01695</name>
</gene>
<sequence>MMSQRTWTDRIGSVSARLRLVYVGSWLAAVCVIGVAVVWALTGTLPRSGPAVLIFVIITLVLALGLLTVRAIVERALAKRIAADLSVPRGRTVPVRLLLNKRDFDRWVTSLR</sequence>
<evidence type="ECO:0000256" key="1">
    <source>
        <dbReference type="SAM" id="Phobius"/>
    </source>
</evidence>
<keyword evidence="1" id="KW-1133">Transmembrane helix</keyword>
<feature type="transmembrane region" description="Helical" evidence="1">
    <location>
        <begin position="20"/>
        <end position="41"/>
    </location>
</feature>
<feature type="transmembrane region" description="Helical" evidence="1">
    <location>
        <begin position="53"/>
        <end position="73"/>
    </location>
</feature>
<dbReference type="RefSeq" id="WP_039412049.1">
    <property type="nucleotide sequence ID" value="NZ_JWSZ01000001.1"/>
</dbReference>
<dbReference type="Proteomes" id="UP000031202">
    <property type="component" value="Unassembled WGS sequence"/>
</dbReference>
<protein>
    <submittedName>
        <fullName evidence="2">Uncharacterized protein</fullName>
    </submittedName>
</protein>
<keyword evidence="1" id="KW-0472">Membrane</keyword>
<accession>A0A0B4CUN7</accession>
<name>A0A0B4CUN7_9MICO</name>
<dbReference type="AlphaFoldDB" id="A0A0B4CUN7"/>
<dbReference type="EMBL" id="JWSZ01000001">
    <property type="protein sequence ID" value="KIC60137.1"/>
    <property type="molecule type" value="Genomic_DNA"/>
</dbReference>
<evidence type="ECO:0000313" key="3">
    <source>
        <dbReference type="Proteomes" id="UP000031202"/>
    </source>
</evidence>
<comment type="caution">
    <text evidence="2">The sequence shown here is derived from an EMBL/GenBank/DDBJ whole genome shotgun (WGS) entry which is preliminary data.</text>
</comment>
<organism evidence="2 3">
    <name type="scientific">Microbacterium hominis</name>
    <dbReference type="NCBI Taxonomy" id="162426"/>
    <lineage>
        <taxon>Bacteria</taxon>
        <taxon>Bacillati</taxon>
        <taxon>Actinomycetota</taxon>
        <taxon>Actinomycetes</taxon>
        <taxon>Micrococcales</taxon>
        <taxon>Microbacteriaceae</taxon>
        <taxon>Microbacterium</taxon>
    </lineage>
</organism>
<reference evidence="2 3" key="1">
    <citation type="submission" date="2014-12" db="EMBL/GenBank/DDBJ databases">
        <title>Genome sequencing of Microbacterium hominis TPW29.</title>
        <authorList>
            <person name="Tan P.W."/>
            <person name="Chan K.-G."/>
        </authorList>
    </citation>
    <scope>NUCLEOTIDE SEQUENCE [LARGE SCALE GENOMIC DNA]</scope>
    <source>
        <strain evidence="2 3">TPW29</strain>
    </source>
</reference>
<proteinExistence type="predicted"/>